<dbReference type="RefSeq" id="WP_386060493.1">
    <property type="nucleotide sequence ID" value="NZ_JBHTKL010000005.1"/>
</dbReference>
<organism evidence="2 3">
    <name type="scientific">Thalassobacillus hwangdonensis</name>
    <dbReference type="NCBI Taxonomy" id="546108"/>
    <lineage>
        <taxon>Bacteria</taxon>
        <taxon>Bacillati</taxon>
        <taxon>Bacillota</taxon>
        <taxon>Bacilli</taxon>
        <taxon>Bacillales</taxon>
        <taxon>Bacillaceae</taxon>
        <taxon>Thalassobacillus</taxon>
    </lineage>
</organism>
<sequence length="334" mass="38612">MSSNDGDEFNFHKLPKFRMDEDQKRANLYKVKRKHSSNTSIIRTQKWLAYPVTAVLFLLFIIAGYIRSTSVQMEQPESPLVSQKDLLLLEEYFDGVTPIIDPPFNGVYESFDKAVAAGLLYQAATFITEDDRIDTQTGEEFIEYKFSRGPLSKERFLQLHDEKEIQMKTPWVFLGAMEQHVEDERLKDVINNITQRTTEYTYDDLENDYEVYKDVYQSITAMYLRVREVTDSVTILEGEGGSWSARLQEIDEQQSYLDLDYKSSLESGENGVGAGTITIEWGGETIKEKFNPEWIGQSFPHLPISIKPEEREELSVKIKWEDGEETVTLLPVTY</sequence>
<dbReference type="EMBL" id="JBHTKL010000005">
    <property type="protein sequence ID" value="MFD1019875.1"/>
    <property type="molecule type" value="Genomic_DNA"/>
</dbReference>
<protein>
    <submittedName>
        <fullName evidence="2">Uncharacterized protein</fullName>
    </submittedName>
</protein>
<accession>A0ABW3L1N4</accession>
<comment type="caution">
    <text evidence="2">The sequence shown here is derived from an EMBL/GenBank/DDBJ whole genome shotgun (WGS) entry which is preliminary data.</text>
</comment>
<evidence type="ECO:0000313" key="3">
    <source>
        <dbReference type="Proteomes" id="UP001596990"/>
    </source>
</evidence>
<keyword evidence="1" id="KW-1133">Transmembrane helix</keyword>
<feature type="transmembrane region" description="Helical" evidence="1">
    <location>
        <begin position="47"/>
        <end position="66"/>
    </location>
</feature>
<keyword evidence="1" id="KW-0812">Transmembrane</keyword>
<evidence type="ECO:0000256" key="1">
    <source>
        <dbReference type="SAM" id="Phobius"/>
    </source>
</evidence>
<dbReference type="Proteomes" id="UP001596990">
    <property type="component" value="Unassembled WGS sequence"/>
</dbReference>
<keyword evidence="1" id="KW-0472">Membrane</keyword>
<proteinExistence type="predicted"/>
<reference evidence="3" key="1">
    <citation type="journal article" date="2019" name="Int. J. Syst. Evol. Microbiol.">
        <title>The Global Catalogue of Microorganisms (GCM) 10K type strain sequencing project: providing services to taxonomists for standard genome sequencing and annotation.</title>
        <authorList>
            <consortium name="The Broad Institute Genomics Platform"/>
            <consortium name="The Broad Institute Genome Sequencing Center for Infectious Disease"/>
            <person name="Wu L."/>
            <person name="Ma J."/>
        </authorList>
    </citation>
    <scope>NUCLEOTIDE SEQUENCE [LARGE SCALE GENOMIC DNA]</scope>
    <source>
        <strain evidence="3">CCUG 56607</strain>
    </source>
</reference>
<evidence type="ECO:0000313" key="2">
    <source>
        <dbReference type="EMBL" id="MFD1019875.1"/>
    </source>
</evidence>
<name>A0ABW3L1N4_9BACI</name>
<keyword evidence="3" id="KW-1185">Reference proteome</keyword>
<gene>
    <name evidence="2" type="ORF">ACFQ2J_11880</name>
</gene>